<feature type="domain" description="CHAT" evidence="5">
    <location>
        <begin position="927"/>
        <end position="1288"/>
    </location>
</feature>
<feature type="repeat" description="TPR" evidence="3">
    <location>
        <begin position="346"/>
        <end position="379"/>
    </location>
</feature>
<dbReference type="PRINTS" id="PR00381">
    <property type="entry name" value="KINESINLIGHT"/>
</dbReference>
<keyword evidence="7" id="KW-1185">Reference proteome</keyword>
<dbReference type="RefSeq" id="WP_230224176.1">
    <property type="nucleotide sequence ID" value="NZ_JAJKFT010000010.1"/>
</dbReference>
<dbReference type="Gene3D" id="1.25.40.10">
    <property type="entry name" value="Tetratricopeptide repeat domain"/>
    <property type="match status" value="3"/>
</dbReference>
<dbReference type="PANTHER" id="PTHR45641:SF19">
    <property type="entry name" value="NEPHROCYSTIN-3"/>
    <property type="match status" value="1"/>
</dbReference>
<evidence type="ECO:0000259" key="5">
    <source>
        <dbReference type="Pfam" id="PF12770"/>
    </source>
</evidence>
<feature type="repeat" description="TPR" evidence="3">
    <location>
        <begin position="640"/>
        <end position="673"/>
    </location>
</feature>
<evidence type="ECO:0000256" key="3">
    <source>
        <dbReference type="PROSITE-ProRule" id="PRU00339"/>
    </source>
</evidence>
<gene>
    <name evidence="6" type="ORF">LOC68_25240</name>
</gene>
<feature type="region of interest" description="Disordered" evidence="4">
    <location>
        <begin position="75"/>
        <end position="122"/>
    </location>
</feature>
<dbReference type="InterPro" id="IPR011990">
    <property type="entry name" value="TPR-like_helical_dom_sf"/>
</dbReference>
<sequence length="1291" mass="143538">MAVFRAVLFASACLLLMLSLLFGAVLLRSERATTADVRSVASQSASSQELESAWIEFEERFGEIGSNGRSIRQFGFRGRRSRMQRTTAPQNNTAPAKPRAMNSSDESDPPSPEAPVDLPDVDPVYPRSMPRAVVNQPENSFNETQGWNRNDVSQEEIESVQSVVAKDRADLLLKRSASNPTKDDDHWIEELRFLDSADLLAQYYESKERFADCLAVRQEMRKLAIETWGEDHWRSVEQKEEERRLKKISAFSLGERLALRQLEEAKTRVLELHSQGKDKEAIADGKAAVASAARLFGKEDLSYATALHNLGVLYLAIGNSTFAKTNFEQSLETYRKMMGESHPRYASGLSSLGGLHYTTGEYEQAERLFQETLAIQRACLSEDDPEYLKTRNNLGLLYQRIGNYDDAIALTKETFELRKATLGEEDSHVISSRNNLANAYLAIGDYDNAEALYQENVDVAKQNVGETHPDYARCLHNLGSLYEAKGQLLLAEPLYRQSLDIWTKAYDESHPHIAKCQVNLGSLHQKLGNFPQAETYFQAAVKNQRSLLGEEHPDYANSLNALGHLYWKTERYAEAKATLEKGAAILSAALGEQHPDYAACLDSLASVERDTGEYLAAEKLYLQSRQIIERQFGKTHPSYAERQNNLGVLYRRMGKFDQAEPLLLEALEIREKVCGEEHPGVAETVFELARLYHLQNDLPKATARYQQAYDLTARHVDVSSAILTEPQQLALNQLLVERLYGLLSIVQAQHDQFPAAYAAVLRWKGAAMVRQRAIRRVASESDSAELFQSLQQTTRLWTALAHANANEPVDKERTTRLAALANERQSLERELAQQSAEFRALPGAPSHAAIAAALPADVALLDYLEYVHSQPDPNDAGKLVATRRLIGFLIQHDGPPMMVDLGPIAPVEQAVDDWRQSFGTSPDGIQAGKALRSILIQPFDEQLAQKKTLIISPDGVLGRIPFAAVPGKEDGAYLLEDFRLTTAPAPRLLADTAAAAQKRPSKDLLLMGGIDYDHRQEPKPATNKPSAGRFRGTEEQLRSLTRGYKWSYLPGTEGEVAFIKTLYVDQLQVPENLVALYTQERATEELFRKNAGDCFVLHLATHGYFVPAEAVQNGAATDSERFERRAEYGAGLLSGIVFAGANKPPELSADDGDALADDGYLTADEISTLPLFGVKLVVLSACDTGLGEIAGGEGILGIQRAFQISGVDATIASYWKIDDLVTRRLMEEFYKNYLREQMSPVDALREAQLWVLKNPNQLRGATIVPEPGAEETNERTPPRYWAAFSLSGLTE</sequence>
<dbReference type="InterPro" id="IPR019734">
    <property type="entry name" value="TPR_rpt"/>
</dbReference>
<accession>A0A9X1MSQ9</accession>
<evidence type="ECO:0000256" key="1">
    <source>
        <dbReference type="ARBA" id="ARBA00022737"/>
    </source>
</evidence>
<evidence type="ECO:0000313" key="7">
    <source>
        <dbReference type="Proteomes" id="UP001139103"/>
    </source>
</evidence>
<dbReference type="Pfam" id="PF12770">
    <property type="entry name" value="CHAT"/>
    <property type="match status" value="1"/>
</dbReference>
<name>A0A9X1MSQ9_9BACT</name>
<evidence type="ECO:0000313" key="6">
    <source>
        <dbReference type="EMBL" id="MCC9631715.1"/>
    </source>
</evidence>
<dbReference type="Pfam" id="PF13374">
    <property type="entry name" value="TPR_10"/>
    <property type="match status" value="1"/>
</dbReference>
<organism evidence="6 7">
    <name type="scientific">Blastopirellula sediminis</name>
    <dbReference type="NCBI Taxonomy" id="2894196"/>
    <lineage>
        <taxon>Bacteria</taxon>
        <taxon>Pseudomonadati</taxon>
        <taxon>Planctomycetota</taxon>
        <taxon>Planctomycetia</taxon>
        <taxon>Pirellulales</taxon>
        <taxon>Pirellulaceae</taxon>
        <taxon>Blastopirellula</taxon>
    </lineage>
</organism>
<evidence type="ECO:0000256" key="2">
    <source>
        <dbReference type="ARBA" id="ARBA00022803"/>
    </source>
</evidence>
<feature type="repeat" description="TPR" evidence="3">
    <location>
        <begin position="388"/>
        <end position="421"/>
    </location>
</feature>
<feature type="compositionally biased region" description="Polar residues" evidence="4">
    <location>
        <begin position="84"/>
        <end position="94"/>
    </location>
</feature>
<dbReference type="SMART" id="SM00028">
    <property type="entry name" value="TPR"/>
    <property type="match status" value="10"/>
</dbReference>
<dbReference type="PROSITE" id="PS50005">
    <property type="entry name" value="TPR"/>
    <property type="match status" value="5"/>
</dbReference>
<proteinExistence type="predicted"/>
<comment type="caution">
    <text evidence="6">The sequence shown here is derived from an EMBL/GenBank/DDBJ whole genome shotgun (WGS) entry which is preliminary data.</text>
</comment>
<feature type="repeat" description="TPR" evidence="3">
    <location>
        <begin position="682"/>
        <end position="715"/>
    </location>
</feature>
<dbReference type="PANTHER" id="PTHR45641">
    <property type="entry name" value="TETRATRICOPEPTIDE REPEAT PROTEIN (AFU_ORTHOLOGUE AFUA_6G03870)"/>
    <property type="match status" value="1"/>
</dbReference>
<dbReference type="SUPFAM" id="SSF48452">
    <property type="entry name" value="TPR-like"/>
    <property type="match status" value="3"/>
</dbReference>
<dbReference type="Proteomes" id="UP001139103">
    <property type="component" value="Unassembled WGS sequence"/>
</dbReference>
<keyword evidence="1" id="KW-0677">Repeat</keyword>
<evidence type="ECO:0000256" key="4">
    <source>
        <dbReference type="SAM" id="MobiDB-lite"/>
    </source>
</evidence>
<dbReference type="InterPro" id="IPR024983">
    <property type="entry name" value="CHAT_dom"/>
</dbReference>
<dbReference type="Pfam" id="PF13424">
    <property type="entry name" value="TPR_12"/>
    <property type="match status" value="5"/>
</dbReference>
<reference evidence="6" key="1">
    <citation type="submission" date="2021-11" db="EMBL/GenBank/DDBJ databases">
        <title>Genome sequence.</title>
        <authorList>
            <person name="Sun Q."/>
        </authorList>
    </citation>
    <scope>NUCLEOTIDE SEQUENCE</scope>
    <source>
        <strain evidence="6">JC732</strain>
    </source>
</reference>
<protein>
    <submittedName>
        <fullName evidence="6">Tetratricopeptide repeat protein</fullName>
    </submittedName>
</protein>
<dbReference type="EMBL" id="JAJKFT010000010">
    <property type="protein sequence ID" value="MCC9631715.1"/>
    <property type="molecule type" value="Genomic_DNA"/>
</dbReference>
<feature type="repeat" description="TPR" evidence="3">
    <location>
        <begin position="430"/>
        <end position="463"/>
    </location>
</feature>
<keyword evidence="2 3" id="KW-0802">TPR repeat</keyword>